<evidence type="ECO:0000313" key="8">
    <source>
        <dbReference type="Ensembl" id="ENSCCRP00020042522.1"/>
    </source>
</evidence>
<dbReference type="Pfam" id="PF17208">
    <property type="entry name" value="RBR"/>
    <property type="match status" value="1"/>
</dbReference>
<keyword evidence="3" id="KW-0539">Nucleus</keyword>
<feature type="region of interest" description="Disordered" evidence="4">
    <location>
        <begin position="305"/>
        <end position="374"/>
    </location>
</feature>
<evidence type="ECO:0000259" key="5">
    <source>
        <dbReference type="Pfam" id="PF00536"/>
    </source>
</evidence>
<dbReference type="GO" id="GO:0045892">
    <property type="term" value="P:negative regulation of DNA-templated transcription"/>
    <property type="evidence" value="ECO:0007669"/>
    <property type="project" value="TreeGrafter"/>
</dbReference>
<evidence type="ECO:0000256" key="1">
    <source>
        <dbReference type="ARBA" id="ARBA00004123"/>
    </source>
</evidence>
<evidence type="ECO:0000259" key="7">
    <source>
        <dbReference type="Pfam" id="PF17208"/>
    </source>
</evidence>
<dbReference type="InterPro" id="IPR033763">
    <property type="entry name" value="SCML2_RBR"/>
</dbReference>
<evidence type="ECO:0000256" key="3">
    <source>
        <dbReference type="ARBA" id="ARBA00023242"/>
    </source>
</evidence>
<sequence>MQSPYHLPHPLPPLPVRKGVRGRRPKSQTIAMLKAAAEAAAAGTSPNGQTQSNAAKSPMGSPLTPKPYKKRGPKPGSKRKQKVPHSLSSPTLSSSVSDGRLSSLQTTRDSGVVSTVCVYVNKHGDPGPHLDRKLLLQLPDHFGPGPVNTVLQHAVQACVDCAFQPKALFSFLQSQSDGGEIIRVRSEGGIHYVKLPTASSASFVLRFLETLCHHLHCENLFSSQPFSPLTTNTHTLYEKSKSVKEETLDALSVARGTRRFNRDSTTYTAALSPKLQRTEALPSDETIAHAENGATTNQQFSVESIDSASNSVAPRPPAIRRSSEYHTPTENSPHYPSHPPPLRRLSSNPSELGPPRTHRRVEAASSTTGPDHQTEIDGKALMLLRSDMIMKYMGLKLGPALKLCHHIERLKQTK</sequence>
<dbReference type="PANTHER" id="PTHR12247:SF84">
    <property type="entry name" value="SEX COMB ON MIDLEG-LIKE PROTEIN 2"/>
    <property type="match status" value="1"/>
</dbReference>
<evidence type="ECO:0000256" key="4">
    <source>
        <dbReference type="SAM" id="MobiDB-lite"/>
    </source>
</evidence>
<evidence type="ECO:0000256" key="2">
    <source>
        <dbReference type="ARBA" id="ARBA00022491"/>
    </source>
</evidence>
<dbReference type="InterPro" id="IPR038348">
    <property type="entry name" value="SLED_sf"/>
</dbReference>
<dbReference type="InterPro" id="IPR013761">
    <property type="entry name" value="SAM/pointed_sf"/>
</dbReference>
<keyword evidence="2" id="KW-0678">Repressor</keyword>
<dbReference type="Pfam" id="PF12140">
    <property type="entry name" value="SLED"/>
    <property type="match status" value="1"/>
</dbReference>
<dbReference type="AlphaFoldDB" id="A0A8C2EKT3"/>
<dbReference type="GO" id="GO:0042393">
    <property type="term" value="F:histone binding"/>
    <property type="evidence" value="ECO:0007669"/>
    <property type="project" value="TreeGrafter"/>
</dbReference>
<dbReference type="GO" id="GO:0005634">
    <property type="term" value="C:nucleus"/>
    <property type="evidence" value="ECO:0007669"/>
    <property type="project" value="UniProtKB-SubCell"/>
</dbReference>
<dbReference type="InterPro" id="IPR001660">
    <property type="entry name" value="SAM"/>
</dbReference>
<feature type="compositionally biased region" description="Low complexity" evidence="4">
    <location>
        <begin position="84"/>
        <end position="104"/>
    </location>
</feature>
<dbReference type="Ensembl" id="ENSCCRT00020046391.1">
    <property type="protein sequence ID" value="ENSCCRP00020042522.1"/>
    <property type="gene ID" value="ENSCCRG00020018930.1"/>
</dbReference>
<feature type="domain" description="SLED" evidence="6">
    <location>
        <begin position="115"/>
        <end position="224"/>
    </location>
</feature>
<name>A0A8C2EKT3_CYPCA</name>
<feature type="domain" description="Polycomb group protein RNA binding region" evidence="7">
    <location>
        <begin position="14"/>
        <end position="83"/>
    </location>
</feature>
<organism evidence="8 9">
    <name type="scientific">Cyprinus carpio</name>
    <name type="common">Common carp</name>
    <dbReference type="NCBI Taxonomy" id="7962"/>
    <lineage>
        <taxon>Eukaryota</taxon>
        <taxon>Metazoa</taxon>
        <taxon>Chordata</taxon>
        <taxon>Craniata</taxon>
        <taxon>Vertebrata</taxon>
        <taxon>Euteleostomi</taxon>
        <taxon>Actinopterygii</taxon>
        <taxon>Neopterygii</taxon>
        <taxon>Teleostei</taxon>
        <taxon>Ostariophysi</taxon>
        <taxon>Cypriniformes</taxon>
        <taxon>Cyprinidae</taxon>
        <taxon>Cyprininae</taxon>
        <taxon>Cyprinus</taxon>
    </lineage>
</organism>
<comment type="subcellular location">
    <subcellularLocation>
        <location evidence="1">Nucleus</location>
    </subcellularLocation>
</comment>
<feature type="compositionally biased region" description="Polar residues" evidence="4">
    <location>
        <begin position="44"/>
        <end position="55"/>
    </location>
</feature>
<feature type="compositionally biased region" description="Basic residues" evidence="4">
    <location>
        <begin position="67"/>
        <end position="83"/>
    </location>
</feature>
<feature type="region of interest" description="Disordered" evidence="4">
    <location>
        <begin position="1"/>
        <end position="105"/>
    </location>
</feature>
<dbReference type="SUPFAM" id="SSF47769">
    <property type="entry name" value="SAM/Pointed domain"/>
    <property type="match status" value="1"/>
</dbReference>
<reference evidence="8" key="1">
    <citation type="submission" date="2025-08" db="UniProtKB">
        <authorList>
            <consortium name="Ensembl"/>
        </authorList>
    </citation>
    <scope>IDENTIFICATION</scope>
</reference>
<proteinExistence type="predicted"/>
<dbReference type="Gene3D" id="3.90.1150.190">
    <property type="entry name" value="SLED domain"/>
    <property type="match status" value="1"/>
</dbReference>
<dbReference type="InterPro" id="IPR021987">
    <property type="entry name" value="SLED"/>
</dbReference>
<dbReference type="PANTHER" id="PTHR12247">
    <property type="entry name" value="POLYCOMB GROUP PROTEIN"/>
    <property type="match status" value="1"/>
</dbReference>
<protein>
    <submittedName>
        <fullName evidence="8">Scm polycomb group protein like 2</fullName>
    </submittedName>
</protein>
<dbReference type="InterPro" id="IPR050548">
    <property type="entry name" value="PcG_chromatin_remod_factors"/>
</dbReference>
<dbReference type="Gene3D" id="1.10.150.50">
    <property type="entry name" value="Transcription Factor, Ets-1"/>
    <property type="match status" value="1"/>
</dbReference>
<feature type="domain" description="SAM" evidence="5">
    <location>
        <begin position="373"/>
        <end position="411"/>
    </location>
</feature>
<evidence type="ECO:0000259" key="6">
    <source>
        <dbReference type="Pfam" id="PF12140"/>
    </source>
</evidence>
<evidence type="ECO:0000313" key="9">
    <source>
        <dbReference type="Proteomes" id="UP000694701"/>
    </source>
</evidence>
<dbReference type="Pfam" id="PF00536">
    <property type="entry name" value="SAM_1"/>
    <property type="match status" value="1"/>
</dbReference>
<dbReference type="GO" id="GO:0003682">
    <property type="term" value="F:chromatin binding"/>
    <property type="evidence" value="ECO:0007669"/>
    <property type="project" value="TreeGrafter"/>
</dbReference>
<dbReference type="Proteomes" id="UP000694701">
    <property type="component" value="Unplaced"/>
</dbReference>
<accession>A0A8C2EKT3</accession>